<dbReference type="AlphaFoldDB" id="A0A0J1HJP4"/>
<evidence type="ECO:0000256" key="4">
    <source>
        <dbReference type="ARBA" id="ARBA00022729"/>
    </source>
</evidence>
<feature type="domain" description="Spore germination protein N-terminal" evidence="9">
    <location>
        <begin position="27"/>
        <end position="187"/>
    </location>
</feature>
<evidence type="ECO:0000256" key="3">
    <source>
        <dbReference type="ARBA" id="ARBA00022544"/>
    </source>
</evidence>
<comment type="caution">
    <text evidence="10">The sequence shown here is derived from an EMBL/GenBank/DDBJ whole genome shotgun (WGS) entry which is preliminary data.</text>
</comment>
<dbReference type="Pfam" id="PF25198">
    <property type="entry name" value="Spore_GerAC_N"/>
    <property type="match status" value="1"/>
</dbReference>
<organism evidence="10 11">
    <name type="scientific">Bacillus anthracis</name>
    <name type="common">anthrax bacterium</name>
    <dbReference type="NCBI Taxonomy" id="1392"/>
    <lineage>
        <taxon>Bacteria</taxon>
        <taxon>Bacillati</taxon>
        <taxon>Bacillota</taxon>
        <taxon>Bacilli</taxon>
        <taxon>Bacillales</taxon>
        <taxon>Bacillaceae</taxon>
        <taxon>Bacillus</taxon>
        <taxon>Bacillus cereus group</taxon>
    </lineage>
</organism>
<evidence type="ECO:0000259" key="8">
    <source>
        <dbReference type="Pfam" id="PF05504"/>
    </source>
</evidence>
<evidence type="ECO:0000256" key="5">
    <source>
        <dbReference type="ARBA" id="ARBA00023136"/>
    </source>
</evidence>
<dbReference type="GO" id="GO:0009847">
    <property type="term" value="P:spore germination"/>
    <property type="evidence" value="ECO:0007669"/>
    <property type="project" value="InterPro"/>
</dbReference>
<comment type="subcellular location">
    <subcellularLocation>
        <location evidence="1">Membrane</location>
        <topology evidence="1">Lipid-anchor</topology>
    </subcellularLocation>
</comment>
<proteinExistence type="inferred from homology"/>
<evidence type="ECO:0000313" key="11">
    <source>
        <dbReference type="Proteomes" id="UP000035904"/>
    </source>
</evidence>
<evidence type="ECO:0000256" key="1">
    <source>
        <dbReference type="ARBA" id="ARBA00004635"/>
    </source>
</evidence>
<keyword evidence="4" id="KW-0732">Signal</keyword>
<evidence type="ECO:0000259" key="9">
    <source>
        <dbReference type="Pfam" id="PF25198"/>
    </source>
</evidence>
<dbReference type="InterPro" id="IPR038501">
    <property type="entry name" value="Spore_GerAC_C_sf"/>
</dbReference>
<feature type="domain" description="Spore germination GerAC-like C-terminal" evidence="8">
    <location>
        <begin position="198"/>
        <end position="354"/>
    </location>
</feature>
<dbReference type="NCBIfam" id="TIGR02887">
    <property type="entry name" value="spore_ger_x_C"/>
    <property type="match status" value="1"/>
</dbReference>
<dbReference type="InterPro" id="IPR046953">
    <property type="entry name" value="Spore_GerAC-like_C"/>
</dbReference>
<name>A0A0J1HJP4_BACAN</name>
<comment type="similarity">
    <text evidence="2">Belongs to the GerABKC lipoprotein family.</text>
</comment>
<dbReference type="InterPro" id="IPR008844">
    <property type="entry name" value="Spore_GerAC-like"/>
</dbReference>
<keyword evidence="7" id="KW-0449">Lipoprotein</keyword>
<evidence type="ECO:0000256" key="6">
    <source>
        <dbReference type="ARBA" id="ARBA00023139"/>
    </source>
</evidence>
<evidence type="ECO:0000313" key="10">
    <source>
        <dbReference type="EMBL" id="KLV13977.1"/>
    </source>
</evidence>
<dbReference type="Pfam" id="PF05504">
    <property type="entry name" value="Spore_GerAC"/>
    <property type="match status" value="1"/>
</dbReference>
<keyword evidence="5" id="KW-0472">Membrane</keyword>
<reference evidence="10 11" key="1">
    <citation type="submission" date="2015-05" db="EMBL/GenBank/DDBJ databases">
        <title>Whole genome sequence and identification of bacterial endophytes from Costus igneus.</title>
        <authorList>
            <person name="Lee Y.P."/>
            <person name="Gan H.M."/>
            <person name="Eng W."/>
            <person name="Wheatley M.S."/>
            <person name="Caraballo A."/>
            <person name="Polter S."/>
            <person name="Savka M.A."/>
            <person name="Hudson A.O."/>
        </authorList>
    </citation>
    <scope>NUCLEOTIDE SEQUENCE [LARGE SCALE GENOMIC DNA]</scope>
    <source>
        <strain evidence="10 11">RIT375</strain>
    </source>
</reference>
<evidence type="ECO:0000256" key="7">
    <source>
        <dbReference type="ARBA" id="ARBA00023288"/>
    </source>
</evidence>
<dbReference type="Proteomes" id="UP000035904">
    <property type="component" value="Unassembled WGS sequence"/>
</dbReference>
<dbReference type="PATRIC" id="fig|1392.242.peg.4987"/>
<dbReference type="RefSeq" id="WP_000724495.1">
    <property type="nucleotide sequence ID" value="NZ_JARLEM010000020.1"/>
</dbReference>
<keyword evidence="6" id="KW-0564">Palmitate</keyword>
<dbReference type="InterPro" id="IPR057336">
    <property type="entry name" value="GerAC_N"/>
</dbReference>
<dbReference type="PANTHER" id="PTHR35789">
    <property type="entry name" value="SPORE GERMINATION PROTEIN B3"/>
    <property type="match status" value="1"/>
</dbReference>
<sequence>MKKITQKQIILFCISLIFMTGCLQKYIIDDLELIQGIVFDITKNKIKTTIVSPVQKKGHQVQVFENIGNTVTQGKEKSFSESVHPLAIGQLRVALLTEKLAKKDITIAYNTLLRDKSIGGTIYLGILEGEGYELFSGKYNNTFNVAIYIKNLFEHNMETGSLPHDNLYLNSYRYYEVGRDTFMAILKKQKDKIKIKSIALFKKNKYIGDLEQKDMFIFKGLLEKHRLNSKEFKTHDGYVLINNISSTPSYHVKIKNGKPSFYIQVKMNARLQETSKIINLENKNTIEIVTKDIEKQLNTESKKLIRKIQNLNVDPLGLGSKFKQQYKPFKLKEWEKIYKTVPIRVKYIVNIENSTVIE</sequence>
<protein>
    <submittedName>
        <fullName evidence="10">Spore gernimation protein GerH</fullName>
    </submittedName>
</protein>
<keyword evidence="3" id="KW-0309">Germination</keyword>
<dbReference type="Gene3D" id="3.30.300.210">
    <property type="entry name" value="Nutrient germinant receptor protein C, domain 3"/>
    <property type="match status" value="1"/>
</dbReference>
<accession>A0A0J1HJP4</accession>
<dbReference type="GO" id="GO:0016020">
    <property type="term" value="C:membrane"/>
    <property type="evidence" value="ECO:0007669"/>
    <property type="project" value="UniProtKB-SubCell"/>
</dbReference>
<dbReference type="PANTHER" id="PTHR35789:SF1">
    <property type="entry name" value="SPORE GERMINATION PROTEIN B3"/>
    <property type="match status" value="1"/>
</dbReference>
<evidence type="ECO:0000256" key="2">
    <source>
        <dbReference type="ARBA" id="ARBA00007886"/>
    </source>
</evidence>
<dbReference type="EMBL" id="LDPG01000045">
    <property type="protein sequence ID" value="KLV13977.1"/>
    <property type="molecule type" value="Genomic_DNA"/>
</dbReference>
<dbReference type="PROSITE" id="PS51257">
    <property type="entry name" value="PROKAR_LIPOPROTEIN"/>
    <property type="match status" value="1"/>
</dbReference>
<gene>
    <name evidence="10" type="ORF">ABW01_29330</name>
</gene>